<dbReference type="Gene3D" id="1.20.120.740">
    <property type="entry name" value="YgfB uncharacterised protein family UPF0149, PF03695"/>
    <property type="match status" value="1"/>
</dbReference>
<dbReference type="PATRIC" id="fig|56193.3.peg.5488"/>
<sequence>MSSSRFKRSAKPGTARILTREKLEDWLSNLDPQAANVSMIDGYLAALVVSPQFIPPEQWLLPIVGREIADAPDGSIQSAVRNTIFHRYSQIGATLSGGPKRYAPVFMRTDDEEVLLEDFANGFYLGMRLSIDDWKPFISHHEIGIAMTAILAHCTTMISEDERIAAINAQASQILSESWRVVPEVIEMLHVNLAGSRNIEIR</sequence>
<dbReference type="SUPFAM" id="SSF101327">
    <property type="entry name" value="YgfB-like"/>
    <property type="match status" value="1"/>
</dbReference>
<proteinExistence type="predicted"/>
<organism evidence="1 2">
    <name type="scientific">Sphingobium chungbukense</name>
    <dbReference type="NCBI Taxonomy" id="56193"/>
    <lineage>
        <taxon>Bacteria</taxon>
        <taxon>Pseudomonadati</taxon>
        <taxon>Pseudomonadota</taxon>
        <taxon>Alphaproteobacteria</taxon>
        <taxon>Sphingomonadales</taxon>
        <taxon>Sphingomonadaceae</taxon>
        <taxon>Sphingobium</taxon>
    </lineage>
</organism>
<gene>
    <name evidence="1" type="ORF">YP76_25975</name>
</gene>
<protein>
    <recommendedName>
        <fullName evidence="3">YecA family protein</fullName>
    </recommendedName>
</protein>
<evidence type="ECO:0000313" key="1">
    <source>
        <dbReference type="EMBL" id="KKW89304.1"/>
    </source>
</evidence>
<evidence type="ECO:0000313" key="2">
    <source>
        <dbReference type="Proteomes" id="UP000033874"/>
    </source>
</evidence>
<name>A0A0M3AL81_9SPHN</name>
<keyword evidence="2" id="KW-1185">Reference proteome</keyword>
<dbReference type="Proteomes" id="UP000033874">
    <property type="component" value="Unassembled WGS sequence"/>
</dbReference>
<reference evidence="1 2" key="1">
    <citation type="submission" date="2015-04" db="EMBL/GenBank/DDBJ databases">
        <title>Genome sequence of aromatic hydrocarbons-degrading Sphingobium chungbukense DJ77.</title>
        <authorList>
            <person name="Kim Y.-C."/>
            <person name="Chae J.-C."/>
        </authorList>
    </citation>
    <scope>NUCLEOTIDE SEQUENCE [LARGE SCALE GENOMIC DNA]</scope>
    <source>
        <strain evidence="1 2">DJ77</strain>
    </source>
</reference>
<dbReference type="STRING" id="56193.YP76_25975"/>
<dbReference type="RefSeq" id="WP_046766278.1">
    <property type="nucleotide sequence ID" value="NZ_GU811235.1"/>
</dbReference>
<accession>A0A0M3AL81</accession>
<evidence type="ECO:0008006" key="3">
    <source>
        <dbReference type="Google" id="ProtNLM"/>
    </source>
</evidence>
<comment type="caution">
    <text evidence="1">The sequence shown here is derived from an EMBL/GenBank/DDBJ whole genome shotgun (WGS) entry which is preliminary data.</text>
</comment>
<dbReference type="InterPro" id="IPR011978">
    <property type="entry name" value="YgfB-like"/>
</dbReference>
<dbReference type="NCBIfam" id="TIGR02292">
    <property type="entry name" value="ygfB_yecA"/>
    <property type="match status" value="1"/>
</dbReference>
<dbReference type="Pfam" id="PF03695">
    <property type="entry name" value="UPF0149"/>
    <property type="match status" value="1"/>
</dbReference>
<dbReference type="AlphaFoldDB" id="A0A0M3AL81"/>
<dbReference type="InterPro" id="IPR036255">
    <property type="entry name" value="YgfB-like_sf"/>
</dbReference>
<dbReference type="EMBL" id="LBIC01000023">
    <property type="protein sequence ID" value="KKW89304.1"/>
    <property type="molecule type" value="Genomic_DNA"/>
</dbReference>